<protein>
    <recommendedName>
        <fullName evidence="3">BTB domain-containing protein</fullName>
    </recommendedName>
</protein>
<keyword evidence="2" id="KW-1185">Reference proteome</keyword>
<comment type="caution">
    <text evidence="1">The sequence shown here is derived from an EMBL/GenBank/DDBJ whole genome shotgun (WGS) entry which is preliminary data.</text>
</comment>
<dbReference type="Proteomes" id="UP001152024">
    <property type="component" value="Unassembled WGS sequence"/>
</dbReference>
<evidence type="ECO:0008006" key="3">
    <source>
        <dbReference type="Google" id="ProtNLM"/>
    </source>
</evidence>
<proteinExistence type="predicted"/>
<evidence type="ECO:0000313" key="1">
    <source>
        <dbReference type="EMBL" id="KAJ4137317.1"/>
    </source>
</evidence>
<organism evidence="1 2">
    <name type="scientific">Fusarium equiseti</name>
    <name type="common">Fusarium scirpi</name>
    <dbReference type="NCBI Taxonomy" id="61235"/>
    <lineage>
        <taxon>Eukaryota</taxon>
        <taxon>Fungi</taxon>
        <taxon>Dikarya</taxon>
        <taxon>Ascomycota</taxon>
        <taxon>Pezizomycotina</taxon>
        <taxon>Sordariomycetes</taxon>
        <taxon>Hypocreomycetidae</taxon>
        <taxon>Hypocreales</taxon>
        <taxon>Nectriaceae</taxon>
        <taxon>Fusarium</taxon>
        <taxon>Fusarium incarnatum-equiseti species complex</taxon>
    </lineage>
</organism>
<name>A0ABQ8RKK9_FUSEQ</name>
<sequence length="371" mass="42348">MESITYEIAHGGDIELVLNKPNEQNIIPRLRLSTDTLDRALHGPKFENPPCQGRYAVLNKLYENPPNYKVHIRVSSFHLKFASRIFRVMLEGPWKEGTSSSEPFRQINATGWDALAFVVVLDAIHGRHRGMPDELTLGLVTRIATVIDYYECHDAMYVYFDRWLNHNTLVSPSHNVLYKKTLLCLYIAWVFSDNVMFNKMARVVFRHSEGLSLIDTSDIPLGGVLERIDRQRQHALGHLFDSLTAIEMALINEEKCPEGHGSECISRTLGGLMRAKYKLIYYNNPLQFPHVQAPYDGYSVVSVLKMIETTEKPGAESSECAIVGRMRLMVQHVETHFVDFTREEATIDYSLTESVERQESLVPRVESMDGD</sequence>
<accession>A0ABQ8RKK9</accession>
<evidence type="ECO:0000313" key="2">
    <source>
        <dbReference type="Proteomes" id="UP001152024"/>
    </source>
</evidence>
<gene>
    <name evidence="1" type="ORF">NW768_002901</name>
</gene>
<reference evidence="1" key="1">
    <citation type="submission" date="2022-09" db="EMBL/GenBank/DDBJ databases">
        <title>Fusarium specimens isolated from Avocado Roots.</title>
        <authorList>
            <person name="Stajich J."/>
            <person name="Roper C."/>
            <person name="Heimlech-Rivalta G."/>
        </authorList>
    </citation>
    <scope>NUCLEOTIDE SEQUENCE</scope>
    <source>
        <strain evidence="1">CF00095</strain>
    </source>
</reference>
<dbReference type="EMBL" id="JAOQBH010000004">
    <property type="protein sequence ID" value="KAJ4137317.1"/>
    <property type="molecule type" value="Genomic_DNA"/>
</dbReference>